<comment type="similarity">
    <text evidence="3">Belongs to the autotransporter-2 (AT-2) (TC 1.B.40) family.</text>
</comment>
<keyword evidence="19" id="KW-1185">Reference proteome</keyword>
<keyword evidence="9 13" id="KW-0472">Membrane</keyword>
<feature type="domain" description="Trimeric autotransporter adhesin YadA-like stalk" evidence="16">
    <location>
        <begin position="2361"/>
        <end position="2398"/>
    </location>
</feature>
<feature type="transmembrane region" description="Helical" evidence="13">
    <location>
        <begin position="38"/>
        <end position="60"/>
    </location>
</feature>
<keyword evidence="4" id="KW-0813">Transport</keyword>
<accession>E2ZB37</accession>
<organism evidence="18 19">
    <name type="scientific">Megasphaera micronuciformis F0359</name>
    <dbReference type="NCBI Taxonomy" id="706434"/>
    <lineage>
        <taxon>Bacteria</taxon>
        <taxon>Bacillati</taxon>
        <taxon>Bacillota</taxon>
        <taxon>Negativicutes</taxon>
        <taxon>Veillonellales</taxon>
        <taxon>Veillonellaceae</taxon>
        <taxon>Megasphaera</taxon>
    </lineage>
</organism>
<evidence type="ECO:0000256" key="11">
    <source>
        <dbReference type="SAM" id="Coils"/>
    </source>
</evidence>
<dbReference type="SUPFAM" id="SSF54523">
    <property type="entry name" value="Pili subunits"/>
    <property type="match status" value="1"/>
</dbReference>
<dbReference type="InterPro" id="IPR006626">
    <property type="entry name" value="PbH1"/>
</dbReference>
<proteinExistence type="inferred from homology"/>
<dbReference type="eggNOG" id="COG5295">
    <property type="taxonomic scope" value="Bacteria"/>
</dbReference>
<evidence type="ECO:0000256" key="12">
    <source>
        <dbReference type="SAM" id="MobiDB-lite"/>
    </source>
</evidence>
<feature type="domain" description="Trimeric autotransporter adhesin YadA-like head" evidence="15">
    <location>
        <begin position="213"/>
        <end position="237"/>
    </location>
</feature>
<feature type="coiled-coil region" evidence="11">
    <location>
        <begin position="2762"/>
        <end position="2807"/>
    </location>
</feature>
<dbReference type="InterPro" id="IPR005594">
    <property type="entry name" value="YadA_C"/>
</dbReference>
<evidence type="ECO:0000256" key="4">
    <source>
        <dbReference type="ARBA" id="ARBA00022448"/>
    </source>
</evidence>
<dbReference type="Gene3D" id="3.30.1300.30">
    <property type="entry name" value="GSPII I/J protein-like"/>
    <property type="match status" value="1"/>
</dbReference>
<evidence type="ECO:0000259" key="14">
    <source>
        <dbReference type="Pfam" id="PF03895"/>
    </source>
</evidence>
<sequence length="2811" mass="288633">MNKIFKVIWNKARNCYVVTSEIAKSHSKTKSETSKDRGYTLISTLAVLFLTGCVPVFAAVTDEPGPTDPNPARSAGIRLSSGWMSALEGGTATKMYDYGTPGNKAYDNTGILQWDGTGRYQLYTGTHLYGIALGNAANAYDPEVQTASGTALGDYSRARSLAVAVGPYASAEKIAAVAIGAGAKAAEFNSLAMMRQSYASGKYAAAIGTAAVAKGEASLAMGHSSTATGNQSIAIGTIAPKTQYDSKGTPIAAYDGVNNTQATADRAIALGQTAHATGVDSIAFGSRSTAGGASSIAYGTDAKACVDNAVAIGKSASAPTVNGVALGSNSRADRTSGEWGYNVKTEDGRTNGYTGLGGSALRSEYAAVSVGNEGHTRQITHVAAGSKDTDAVNVAQLRNVNLKVGANTGHTDVLLDSQTLKIQGDNQYVTTQAGSGTVTVGLTDAVRQKIDASANINLSNITNEGKTVIHNEAQKAVVVKGGSNTTVTSTVANGTKTYTVNGRDTTVSAVPGSRITVKDNGGIDANGNRHYEIGFKDCDLAKKTDIWTLQANGKDVPPSRGKVNLVNGENVTIEKSANGQIRISAKGGHDEDAVHYDISNGVVNKNSVTMAGSTYVNKTGGTHITNVAYATGNDGSEVVNVDYLTDQVNNAVTNTTTNITNNLTAKGMNFVGNDGQSIHKDLGSTLGIVGKNSNIQTANDNGKISIALAKNLTDITSVSNGNTSIVLNNNTSVGGNGVTITGGNVSVSNNRITNVQNAVDSHDAVNKGQLDSKVEEVTNKGLRFDANVGGEQTSALGSKVTVKGDGTNIKTSIKKTGADTVIDVALGKDVTAETVTVTGKNGKDGTIGINGKDGVDGINGTSRVDIHVEKGQPGVNGTDGVTRIVYEDKTGNHEVATLDDGMKFAGDNGTVISKKLNERLDVRGGAAGALSDGNIGVNNVGGVLKVQLAKEVTGLTSVTAGNVKTGTQVSGGVTGNYVTGLDNKTWNGTAVSGRAATEDQLKVLQDTISTQGAGATDYRLVENNTADKAYSVDADGKVNLTVEDKNHAGMKQTVTIKDVASKTAVDNLSNRSVQYDVTGGVVNKNSVTMAGSTYVNKTGGTHITNVAYATGNDGSEVVNVDYLTDQVNNAVTNTTTNVTNNLTAKGMNFVGNDGQSIHKDLGSTLGIVGKNSNIQTANDNGKISIALAKNLTDITSISNGNTSIVLNNNTSVGGNGVTITGGNVSVSNNRITNVQNAVDSHDAVNKGQLDSKVEEVTNKGLRFDANVGGEQTSALGSKVTVKGDGTNIKTSIKKTGADTVIDVALGKDVTAETVTVTGKDGKDGIIGINGKDGVDGINGTSRVDIHVEKGQPGVNGTDGVTRIVYEDKTGNHEVATLDDGMKFAGDNGTVISKKLNERLDVRGGAAGALSDGNIGVNNIGGVLKVQLAKEVTGLTSVTAGNVKAGTQVSGGVTGNYVTGLDNKTWNGTAVSGRAATEDQLKVLQDTISTQGAGATDYRLVENNTADKAYSVDADGKVNLTVEDKKHAGVKETVTIKNVASKTAVDNLSNRSVQYDVTGGVVNKNSVTMAGSTYVNKTGGTHITNVAYATGNDGSEVVNVDYLTDQVNNAVTNTTTNVTNNLTAKGMNFVGNDGQVIHKNLGETLGIVGGGTKIDSEYSGENIKTVKDANGNISVMMDKNLVTESVQVGKDGKDGIIGINGKDGVDGINGTNRVDIHVEKGQPGVNGTDGVTRIVYEDKTGNHEVATLDDGMKFAGDNGTVISKKLNERLDVRGGAAGALSDGNIGVNNIGGVLKVQLAKEVTGLTSVTAGNVKTGTQVSGGVTGNYVTGLDNKTWNGTAVSGRAATEDQLKVVNEAINNVSGNMSDFRLVANDGSADGAYSVDADGKVNLTVEDKKHAGVKETVTIKDVASKTAVDNLSNRSVQYDVTGGVVNKNSVTMAGSTYVNKTGGTHITNVAYATGNDGSEVVNVDYLTDQVNNAVTNTTTNVTNNLTAKGMNFVGNDGQVIHKNLGETLGIVGGGTKVDSEYSSENIKTVKDANGNISVMMDKNLVTESVQVGKDGKDGKIGVSGKDGKDAVTVYGKDGVGHIGLTGPAGTNGKDGTNGIDLTVKNGYDDVSKGIKGEKGVDGTDGITRIVYEDKTGEHQVATMEDGMVFGGDTGTDIIKKLNNKVSVIGGITNRTLLTTEDNIGVVSDGTDNLKVRLAKDLRGITSISNGDTKITLKDHCEDAVTITGGNINVTNNRITNLKDGEDEHDAVNKGQLDKAVDGIKQGAFGVTADDGKSVKKNLGETVAIGGDGANISTSVENGKVRVSLNKDVRVDTVTANKVTTGDTTVTSDGLVINGGPSVTKNGIDAGNKVITNVAAGRIGAGSTDAVNGGQLHDMADSISRKGFGVTADDGQSIMKGLGETVAIGGDGTNVRTSVSGGKVVVGLSDKLTIGSGAGAVSIDGVNGNIGVGGVSIGRQGGGSYVGGLSNTTWDVKNPNITSGRAATEDQLKVVSDKISGGRVFQGDWGKVSVGLGDTLNLRGNAKNLSRLTDGNIAVVSNSAQDGYNIKLAKDINMGDGTITFTTSTTAPESTPREMTNGPVLGEDRRPGAPTVTSSMTMGGSGITFTPVGTSTTGVRLTGTGLNNGGQQLHGVAAGTLDDDAVNVSQLRRVQVKVDNAGSASAALAGLHPLAYDPIAPTQVMAAVGSYGNSTSVALGLAHYTNENTLLHVGASFGQQDNAVNAGVTYKFGRSAEKKAIPDRYKAGPISSVYVMQDEVTALKAENARIKHHEEELTEAYRKVQADNEEMKAQIALLMEKAGLK</sequence>
<comment type="subcellular location">
    <subcellularLocation>
        <location evidence="2">Cell outer membrane</location>
    </subcellularLocation>
    <subcellularLocation>
        <location evidence="1">Cell surface</location>
    </subcellularLocation>
</comment>
<feature type="domain" description="Trimeric autotransporter adhesin YadA-like stalk" evidence="16">
    <location>
        <begin position="2638"/>
        <end position="2672"/>
    </location>
</feature>
<evidence type="ECO:0000256" key="6">
    <source>
        <dbReference type="ARBA" id="ARBA00022692"/>
    </source>
</evidence>
<dbReference type="OrthoDB" id="1632202at2"/>
<evidence type="ECO:0000259" key="15">
    <source>
        <dbReference type="Pfam" id="PF05658"/>
    </source>
</evidence>
<dbReference type="RefSeq" id="WP_006941561.1">
    <property type="nucleotide sequence ID" value="NZ_GL538191.1"/>
</dbReference>
<dbReference type="GO" id="GO:0009279">
    <property type="term" value="C:cell outer membrane"/>
    <property type="evidence" value="ECO:0007669"/>
    <property type="project" value="UniProtKB-SubCell"/>
</dbReference>
<dbReference type="Pfam" id="PF13018">
    <property type="entry name" value="ESPR"/>
    <property type="match status" value="1"/>
</dbReference>
<feature type="domain" description="Trimeric autotransporter adhesin YadA-like head" evidence="15">
    <location>
        <begin position="307"/>
        <end position="330"/>
    </location>
</feature>
<evidence type="ECO:0000313" key="19">
    <source>
        <dbReference type="Proteomes" id="UP000003195"/>
    </source>
</evidence>
<dbReference type="GO" id="GO:0015031">
    <property type="term" value="P:protein transport"/>
    <property type="evidence" value="ECO:0007669"/>
    <property type="project" value="UniProtKB-KW"/>
</dbReference>
<dbReference type="STRING" id="706434.HMPREF9429_00663"/>
<evidence type="ECO:0000256" key="5">
    <source>
        <dbReference type="ARBA" id="ARBA00022452"/>
    </source>
</evidence>
<dbReference type="SMART" id="SM00710">
    <property type="entry name" value="PbH1"/>
    <property type="match status" value="4"/>
</dbReference>
<dbReference type="PANTHER" id="PTHR24637:SF388">
    <property type="entry name" value="NEMATODE CUTICLE COLLAGEN N-TERMINAL DOMAIN-CONTAINING PROTEIN"/>
    <property type="match status" value="1"/>
</dbReference>
<evidence type="ECO:0000313" key="18">
    <source>
        <dbReference type="EMBL" id="EFQ04457.1"/>
    </source>
</evidence>
<evidence type="ECO:0000256" key="8">
    <source>
        <dbReference type="ARBA" id="ARBA00022927"/>
    </source>
</evidence>
<evidence type="ECO:0000256" key="10">
    <source>
        <dbReference type="ARBA" id="ARBA00023237"/>
    </source>
</evidence>
<evidence type="ECO:0000256" key="7">
    <source>
        <dbReference type="ARBA" id="ARBA00022729"/>
    </source>
</evidence>
<keyword evidence="5" id="KW-1134">Transmembrane beta strand</keyword>
<evidence type="ECO:0000256" key="1">
    <source>
        <dbReference type="ARBA" id="ARBA00004241"/>
    </source>
</evidence>
<keyword evidence="13" id="KW-1133">Transmembrane helix</keyword>
<feature type="domain" description="Trimeric autotransporter adhesin YadA-like stalk" evidence="16">
    <location>
        <begin position="378"/>
        <end position="412"/>
    </location>
</feature>
<feature type="domain" description="Trimeric autotransporter adhesin YadA-like stalk" evidence="16">
    <location>
        <begin position="1230"/>
        <end position="1268"/>
    </location>
</feature>
<reference evidence="18 19" key="1">
    <citation type="submission" date="2010-08" db="EMBL/GenBank/DDBJ databases">
        <authorList>
            <person name="Weinstock G."/>
            <person name="Sodergren E."/>
            <person name="Clifton S."/>
            <person name="Fulton L."/>
            <person name="Fulton B."/>
            <person name="Courtney L."/>
            <person name="Fronick C."/>
            <person name="Harrison M."/>
            <person name="Strong C."/>
            <person name="Farmer C."/>
            <person name="Delahaunty K."/>
            <person name="Markovic C."/>
            <person name="Hall O."/>
            <person name="Minx P."/>
            <person name="Tomlinson C."/>
            <person name="Mitreva M."/>
            <person name="Hou S."/>
            <person name="Chen J."/>
            <person name="Wollam A."/>
            <person name="Pepin K.H."/>
            <person name="Johnson M."/>
            <person name="Bhonagiri V."/>
            <person name="Zhang X."/>
            <person name="Suruliraj S."/>
            <person name="Warren W."/>
            <person name="Chinwalla A."/>
            <person name="Mardis E.R."/>
            <person name="Wilson R.K."/>
        </authorList>
    </citation>
    <scope>NUCLEOTIDE SEQUENCE [LARGE SCALE GENOMIC DNA]</scope>
    <source>
        <strain evidence="18 19">F0359</strain>
    </source>
</reference>
<dbReference type="InterPro" id="IPR024973">
    <property type="entry name" value="ESPR"/>
</dbReference>
<comment type="caution">
    <text evidence="18">The sequence shown here is derived from an EMBL/GenBank/DDBJ whole genome shotgun (WGS) entry which is preliminary data.</text>
</comment>
<evidence type="ECO:0000256" key="2">
    <source>
        <dbReference type="ARBA" id="ARBA00004442"/>
    </source>
</evidence>
<feature type="domain" description="Trimeric autotransporter adhesin YadA-like head" evidence="15">
    <location>
        <begin position="276"/>
        <end position="302"/>
    </location>
</feature>
<dbReference type="InterPro" id="IPR011049">
    <property type="entry name" value="Serralysin-like_metalloprot_C"/>
</dbReference>
<dbReference type="Gene3D" id="2.20.70.140">
    <property type="match status" value="1"/>
</dbReference>
<dbReference type="InterPro" id="IPR045584">
    <property type="entry name" value="Pilin-like"/>
</dbReference>
<feature type="domain" description="Trimeric autotransporter adhesin YadA-like stalk" evidence="16">
    <location>
        <begin position="751"/>
        <end position="789"/>
    </location>
</feature>
<dbReference type="Pfam" id="PF05662">
    <property type="entry name" value="YadA_stalk"/>
    <property type="match status" value="6"/>
</dbReference>
<keyword evidence="7" id="KW-0732">Signal</keyword>
<dbReference type="SUPFAM" id="SSF101967">
    <property type="entry name" value="Adhesin YadA, collagen-binding domain"/>
    <property type="match status" value="3"/>
</dbReference>
<dbReference type="EMBL" id="AECS01000018">
    <property type="protein sequence ID" value="EFQ04457.1"/>
    <property type="molecule type" value="Genomic_DNA"/>
</dbReference>
<evidence type="ECO:0000256" key="3">
    <source>
        <dbReference type="ARBA" id="ARBA00005848"/>
    </source>
</evidence>
<dbReference type="PANTHER" id="PTHR24637">
    <property type="entry name" value="COLLAGEN"/>
    <property type="match status" value="1"/>
</dbReference>
<dbReference type="Pfam" id="PF05658">
    <property type="entry name" value="YadA_head"/>
    <property type="match status" value="4"/>
</dbReference>
<keyword evidence="11" id="KW-0175">Coiled coil</keyword>
<dbReference type="Gene3D" id="1.20.5.170">
    <property type="match status" value="1"/>
</dbReference>
<evidence type="ECO:0000259" key="16">
    <source>
        <dbReference type="Pfam" id="PF05662"/>
    </source>
</evidence>
<dbReference type="Pfam" id="PF03895">
    <property type="entry name" value="YadA_anchor"/>
    <property type="match status" value="1"/>
</dbReference>
<gene>
    <name evidence="18" type="ORF">HMPREF9429_00663</name>
</gene>
<dbReference type="InterPro" id="IPR008635">
    <property type="entry name" value="Coiled_stalk_dom"/>
</dbReference>
<dbReference type="Gene3D" id="2.150.10.10">
    <property type="entry name" value="Serralysin-like metalloprotease, C-terminal"/>
    <property type="match status" value="2"/>
</dbReference>
<dbReference type="HOGENOM" id="CLU_000434_0_0_9"/>
<feature type="domain" description="ESPR" evidence="17">
    <location>
        <begin position="1"/>
        <end position="40"/>
    </location>
</feature>
<keyword evidence="10" id="KW-0998">Cell outer membrane</keyword>
<feature type="domain" description="Trimeric autotransporter adhesin YadA-like C-terminal membrane anchor" evidence="14">
    <location>
        <begin position="2682"/>
        <end position="2738"/>
    </location>
</feature>
<evidence type="ECO:0000256" key="13">
    <source>
        <dbReference type="SAM" id="Phobius"/>
    </source>
</evidence>
<name>E2ZB37_9FIRM</name>
<evidence type="ECO:0000259" key="17">
    <source>
        <dbReference type="Pfam" id="PF13018"/>
    </source>
</evidence>
<dbReference type="InterPro" id="IPR008640">
    <property type="entry name" value="Adhesin_Head_dom"/>
</dbReference>
<protein>
    <submittedName>
        <fullName evidence="18">Putative ATP synthase F1, epsilon subunit</fullName>
    </submittedName>
</protein>
<feature type="domain" description="Trimeric autotransporter adhesin YadA-like stalk" evidence="16">
    <location>
        <begin position="2244"/>
        <end position="2279"/>
    </location>
</feature>
<feature type="region of interest" description="Disordered" evidence="12">
    <location>
        <begin position="2574"/>
        <end position="2597"/>
    </location>
</feature>
<dbReference type="CDD" id="cd12820">
    <property type="entry name" value="LbR_YadA-like"/>
    <property type="match status" value="1"/>
</dbReference>
<evidence type="ECO:0000256" key="9">
    <source>
        <dbReference type="ARBA" id="ARBA00023136"/>
    </source>
</evidence>
<feature type="domain" description="Trimeric autotransporter adhesin YadA-like head" evidence="15">
    <location>
        <begin position="162"/>
        <end position="183"/>
    </location>
</feature>
<dbReference type="Proteomes" id="UP000003195">
    <property type="component" value="Unassembled WGS sequence"/>
</dbReference>
<dbReference type="GO" id="GO:0009986">
    <property type="term" value="C:cell surface"/>
    <property type="evidence" value="ECO:0007669"/>
    <property type="project" value="UniProtKB-SubCell"/>
</dbReference>
<keyword evidence="8" id="KW-0653">Protein transport</keyword>
<keyword evidence="6 13" id="KW-0812">Transmembrane</keyword>